<dbReference type="Proteomes" id="UP000265515">
    <property type="component" value="Unassembled WGS sequence"/>
</dbReference>
<comment type="caution">
    <text evidence="3">The sequence shown here is derived from an EMBL/GenBank/DDBJ whole genome shotgun (WGS) entry which is preliminary data.</text>
</comment>
<dbReference type="NCBIfam" id="TIGR00055">
    <property type="entry name" value="uppS"/>
    <property type="match status" value="1"/>
</dbReference>
<dbReference type="PANTHER" id="PTHR10291">
    <property type="entry name" value="DEHYDRODOLICHYL DIPHOSPHATE SYNTHASE FAMILY MEMBER"/>
    <property type="match status" value="1"/>
</dbReference>
<dbReference type="Pfam" id="PF01255">
    <property type="entry name" value="Prenyltransf"/>
    <property type="match status" value="1"/>
</dbReference>
<evidence type="ECO:0000256" key="1">
    <source>
        <dbReference type="ARBA" id="ARBA00001946"/>
    </source>
</evidence>
<comment type="cofactor">
    <cofactor evidence="1">
        <name>Mg(2+)</name>
        <dbReference type="ChEBI" id="CHEBI:18420"/>
    </cofactor>
</comment>
<name>A0A388L761_CHABU</name>
<dbReference type="InterPro" id="IPR018520">
    <property type="entry name" value="UPP_synth-like_CS"/>
</dbReference>
<dbReference type="GO" id="GO:0016094">
    <property type="term" value="P:polyprenol biosynthetic process"/>
    <property type="evidence" value="ECO:0007669"/>
    <property type="project" value="TreeGrafter"/>
</dbReference>
<evidence type="ECO:0000256" key="2">
    <source>
        <dbReference type="ARBA" id="ARBA00022679"/>
    </source>
</evidence>
<protein>
    <recommendedName>
        <fullName evidence="5">Alkyl transferase</fullName>
    </recommendedName>
</protein>
<dbReference type="AlphaFoldDB" id="A0A388L761"/>
<dbReference type="CDD" id="cd00475">
    <property type="entry name" value="Cis_IPPS"/>
    <property type="match status" value="1"/>
</dbReference>
<dbReference type="InterPro" id="IPR001441">
    <property type="entry name" value="UPP_synth-like"/>
</dbReference>
<dbReference type="PROSITE" id="PS01066">
    <property type="entry name" value="UPP_SYNTHASE"/>
    <property type="match status" value="1"/>
</dbReference>
<accession>A0A388L761</accession>
<dbReference type="FunFam" id="3.40.1180.10:FF:000001">
    <property type="entry name" value="(2E,6E)-farnesyl-diphosphate-specific ditrans,polycis-undecaprenyl-diphosphate synthase"/>
    <property type="match status" value="1"/>
</dbReference>
<dbReference type="STRING" id="69332.A0A388L761"/>
<dbReference type="Gramene" id="GBG78136">
    <property type="protein sequence ID" value="GBG78136"/>
    <property type="gene ID" value="CBR_g26172"/>
</dbReference>
<dbReference type="NCBIfam" id="NF011405">
    <property type="entry name" value="PRK14830.1"/>
    <property type="match status" value="1"/>
</dbReference>
<dbReference type="GO" id="GO:0045547">
    <property type="term" value="F:ditrans,polycis-polyprenyl diphosphate synthase [(2E,6E)-farnesyl diphosphate specific] activity"/>
    <property type="evidence" value="ECO:0007669"/>
    <property type="project" value="TreeGrafter"/>
</dbReference>
<dbReference type="Gene3D" id="3.40.1180.10">
    <property type="entry name" value="Decaprenyl diphosphate synthase-like"/>
    <property type="match status" value="1"/>
</dbReference>
<dbReference type="SUPFAM" id="SSF64005">
    <property type="entry name" value="Undecaprenyl diphosphate synthase"/>
    <property type="match status" value="1"/>
</dbReference>
<sequence>MSSCCMGHGQMAPLQQQQPAACSLMTNLTSLTSLAVHKGQQERFGLPTKGGDHHLPPLCLCHCRCYYPLGSSGTVAAKEKDGCQVLGYSTSGRIRSAKRQGSEQKCSSSSQAIGASIWEAGTVAHWSKHKKSAKKTKKYEYEGVHGLIDRDFRVDFLSQGRWVGQVWESLSATEDGREIDGLWRISQVSAFPTECLWWEDCVRREDGAQLPLQCCDTNWGRSGRRQRRGGVGGGGGGGGGGEICQASAQRLCMNYVTTNGLCVGLNNCHVVGRPTDDAAAAAAVPIRFQIAAQQIATASATVVSQTAEVEERGGVAQAAERIKKEEAGERGDVLKDAAAAGNLDRRRLPRHLAVIMDGNSRWAKKHFLPEIVGHERGVEALRKLVRLCQDWGIKALTVYAFSIENWSRPKGEVALLMRLFERTLPAELPRLERENVRVRFIGNVAILPPSLREVISNAEARTSQNAGLLLTIALSYGGRQDIVFACRHLAEAVAAGKMEPYEIDEAAIAKHLGMPLRAGEWDTELRDPDLLIRTSGECRLSNFLLWQLAYTELYFTPVLWPDFNEQHFRQALESYVSRDRRFGQHTQ</sequence>
<gene>
    <name evidence="3" type="ORF">CBR_g26172</name>
</gene>
<organism evidence="3 4">
    <name type="scientific">Chara braunii</name>
    <name type="common">Braun's stonewort</name>
    <dbReference type="NCBI Taxonomy" id="69332"/>
    <lineage>
        <taxon>Eukaryota</taxon>
        <taxon>Viridiplantae</taxon>
        <taxon>Streptophyta</taxon>
        <taxon>Charophyceae</taxon>
        <taxon>Charales</taxon>
        <taxon>Characeae</taxon>
        <taxon>Chara</taxon>
    </lineage>
</organism>
<proteinExistence type="inferred from homology"/>
<dbReference type="OrthoDB" id="4173905at2759"/>
<keyword evidence="4" id="KW-1185">Reference proteome</keyword>
<evidence type="ECO:0000313" key="4">
    <source>
        <dbReference type="Proteomes" id="UP000265515"/>
    </source>
</evidence>
<dbReference type="HAMAP" id="MF_01139">
    <property type="entry name" value="ISPT"/>
    <property type="match status" value="1"/>
</dbReference>
<dbReference type="EMBL" id="BFEA01000287">
    <property type="protein sequence ID" value="GBG78136.1"/>
    <property type="molecule type" value="Genomic_DNA"/>
</dbReference>
<reference evidence="3 4" key="1">
    <citation type="journal article" date="2018" name="Cell">
        <title>The Chara Genome: Secondary Complexity and Implications for Plant Terrestrialization.</title>
        <authorList>
            <person name="Nishiyama T."/>
            <person name="Sakayama H."/>
            <person name="Vries J.D."/>
            <person name="Buschmann H."/>
            <person name="Saint-Marcoux D."/>
            <person name="Ullrich K.K."/>
            <person name="Haas F.B."/>
            <person name="Vanderstraeten L."/>
            <person name="Becker D."/>
            <person name="Lang D."/>
            <person name="Vosolsobe S."/>
            <person name="Rombauts S."/>
            <person name="Wilhelmsson P.K.I."/>
            <person name="Janitza P."/>
            <person name="Kern R."/>
            <person name="Heyl A."/>
            <person name="Rumpler F."/>
            <person name="Villalobos L.I.A.C."/>
            <person name="Clay J.M."/>
            <person name="Skokan R."/>
            <person name="Toyoda A."/>
            <person name="Suzuki Y."/>
            <person name="Kagoshima H."/>
            <person name="Schijlen E."/>
            <person name="Tajeshwar N."/>
            <person name="Catarino B."/>
            <person name="Hetherington A.J."/>
            <person name="Saltykova A."/>
            <person name="Bonnot C."/>
            <person name="Breuninger H."/>
            <person name="Symeonidi A."/>
            <person name="Radhakrishnan G.V."/>
            <person name="Van Nieuwerburgh F."/>
            <person name="Deforce D."/>
            <person name="Chang C."/>
            <person name="Karol K.G."/>
            <person name="Hedrich R."/>
            <person name="Ulvskov P."/>
            <person name="Glockner G."/>
            <person name="Delwiche C.F."/>
            <person name="Petrasek J."/>
            <person name="Van de Peer Y."/>
            <person name="Friml J."/>
            <person name="Beilby M."/>
            <person name="Dolan L."/>
            <person name="Kohara Y."/>
            <person name="Sugano S."/>
            <person name="Fujiyama A."/>
            <person name="Delaux P.-M."/>
            <person name="Quint M."/>
            <person name="TheiBen G."/>
            <person name="Hagemann M."/>
            <person name="Harholt J."/>
            <person name="Dunand C."/>
            <person name="Zachgo S."/>
            <person name="Langdale J."/>
            <person name="Maumus F."/>
            <person name="Straeten D.V.D."/>
            <person name="Gould S.B."/>
            <person name="Rensing S.A."/>
        </authorList>
    </citation>
    <scope>NUCLEOTIDE SEQUENCE [LARGE SCALE GENOMIC DNA]</scope>
    <source>
        <strain evidence="3 4">S276</strain>
    </source>
</reference>
<dbReference type="PANTHER" id="PTHR10291:SF0">
    <property type="entry name" value="DEHYDRODOLICHYL DIPHOSPHATE SYNTHASE 2"/>
    <property type="match status" value="1"/>
</dbReference>
<evidence type="ECO:0000313" key="3">
    <source>
        <dbReference type="EMBL" id="GBG78136.1"/>
    </source>
</evidence>
<keyword evidence="2" id="KW-0808">Transferase</keyword>
<dbReference type="InterPro" id="IPR036424">
    <property type="entry name" value="UPP_synth-like_sf"/>
</dbReference>
<evidence type="ECO:0008006" key="5">
    <source>
        <dbReference type="Google" id="ProtNLM"/>
    </source>
</evidence>